<dbReference type="RefSeq" id="WP_233677775.1">
    <property type="nucleotide sequence ID" value="NZ_JAJUOS010000013.1"/>
</dbReference>
<organism evidence="1 2">
    <name type="scientific">Rhodobacter flavimaris</name>
    <dbReference type="NCBI Taxonomy" id="2907145"/>
    <lineage>
        <taxon>Bacteria</taxon>
        <taxon>Pseudomonadati</taxon>
        <taxon>Pseudomonadota</taxon>
        <taxon>Alphaproteobacteria</taxon>
        <taxon>Rhodobacterales</taxon>
        <taxon>Rhodobacter group</taxon>
        <taxon>Rhodobacter</taxon>
    </lineage>
</organism>
<sequence length="51" mass="5480">MFFSTLPQAQILSSGKIQKIAFRATSPIFRQQAPQNGAFLGTISGPARDKG</sequence>
<accession>A0ABS8Z252</accession>
<proteinExistence type="predicted"/>
<dbReference type="EMBL" id="JAJUOS010000013">
    <property type="protein sequence ID" value="MCE5974839.1"/>
    <property type="molecule type" value="Genomic_DNA"/>
</dbReference>
<keyword evidence="2" id="KW-1185">Reference proteome</keyword>
<name>A0ABS8Z252_9RHOB</name>
<evidence type="ECO:0000313" key="1">
    <source>
        <dbReference type="EMBL" id="MCE5974839.1"/>
    </source>
</evidence>
<protein>
    <submittedName>
        <fullName evidence="1">Uncharacterized protein</fullName>
    </submittedName>
</protein>
<evidence type="ECO:0000313" key="2">
    <source>
        <dbReference type="Proteomes" id="UP001521181"/>
    </source>
</evidence>
<dbReference type="Proteomes" id="UP001521181">
    <property type="component" value="Unassembled WGS sequence"/>
</dbReference>
<reference evidence="1 2" key="1">
    <citation type="submission" date="2021-12" db="EMBL/GenBank/DDBJ databases">
        <title>Sinirhodobacter sp. WL0062 is a bacterium isolated from seawater.</title>
        <authorList>
            <person name="Wang L."/>
            <person name="He W."/>
            <person name="Zhang D.-F."/>
        </authorList>
    </citation>
    <scope>NUCLEOTIDE SEQUENCE [LARGE SCALE GENOMIC DNA]</scope>
    <source>
        <strain evidence="1 2">WL0062</strain>
    </source>
</reference>
<gene>
    <name evidence="1" type="ORF">LZA78_15225</name>
</gene>
<comment type="caution">
    <text evidence="1">The sequence shown here is derived from an EMBL/GenBank/DDBJ whole genome shotgun (WGS) entry which is preliminary data.</text>
</comment>